<protein>
    <submittedName>
        <fullName evidence="2">Uncharacterized protein</fullName>
    </submittedName>
</protein>
<reference evidence="2 3" key="1">
    <citation type="submission" date="2024-03" db="EMBL/GenBank/DDBJ databases">
        <title>Aureococcus anophagefferens CCMP1851 and Kratosvirus quantuckense: Draft genome of a second virus-susceptible host strain in the model system.</title>
        <authorList>
            <person name="Chase E."/>
            <person name="Truchon A.R."/>
            <person name="Schepens W."/>
            <person name="Wilhelm S.W."/>
        </authorList>
    </citation>
    <scope>NUCLEOTIDE SEQUENCE [LARGE SCALE GENOMIC DNA]</scope>
    <source>
        <strain evidence="2 3">CCMP1851</strain>
    </source>
</reference>
<dbReference type="Proteomes" id="UP001363151">
    <property type="component" value="Unassembled WGS sequence"/>
</dbReference>
<accession>A0ABR1GEL0</accession>
<gene>
    <name evidence="2" type="ORF">SO694_00011345</name>
</gene>
<keyword evidence="1" id="KW-0812">Transmembrane</keyword>
<proteinExistence type="predicted"/>
<dbReference type="EMBL" id="JBBJCI010000024">
    <property type="protein sequence ID" value="KAK7254514.1"/>
    <property type="molecule type" value="Genomic_DNA"/>
</dbReference>
<name>A0ABR1GEL0_AURAN</name>
<evidence type="ECO:0000313" key="2">
    <source>
        <dbReference type="EMBL" id="KAK7254514.1"/>
    </source>
</evidence>
<evidence type="ECO:0000256" key="1">
    <source>
        <dbReference type="SAM" id="Phobius"/>
    </source>
</evidence>
<keyword evidence="1" id="KW-0472">Membrane</keyword>
<comment type="caution">
    <text evidence="2">The sequence shown here is derived from an EMBL/GenBank/DDBJ whole genome shotgun (WGS) entry which is preliminary data.</text>
</comment>
<feature type="transmembrane region" description="Helical" evidence="1">
    <location>
        <begin position="12"/>
        <end position="30"/>
    </location>
</feature>
<sequence>MAGDEGNRKLECLAAIATGIIVFSLGFEFGKERLYDNTSETMKPIITALFSELTTLGFIGLMLFVVFQLEWIGDLSENLFEDEEAWTG</sequence>
<keyword evidence="3" id="KW-1185">Reference proteome</keyword>
<keyword evidence="1" id="KW-1133">Transmembrane helix</keyword>
<evidence type="ECO:0000313" key="3">
    <source>
        <dbReference type="Proteomes" id="UP001363151"/>
    </source>
</evidence>
<organism evidence="2 3">
    <name type="scientific">Aureococcus anophagefferens</name>
    <name type="common">Harmful bloom alga</name>
    <dbReference type="NCBI Taxonomy" id="44056"/>
    <lineage>
        <taxon>Eukaryota</taxon>
        <taxon>Sar</taxon>
        <taxon>Stramenopiles</taxon>
        <taxon>Ochrophyta</taxon>
        <taxon>Pelagophyceae</taxon>
        <taxon>Pelagomonadales</taxon>
        <taxon>Pelagomonadaceae</taxon>
        <taxon>Aureococcus</taxon>
    </lineage>
</organism>
<feature type="transmembrane region" description="Helical" evidence="1">
    <location>
        <begin position="45"/>
        <end position="67"/>
    </location>
</feature>